<organism evidence="2 3">
    <name type="scientific">Vespula squamosa</name>
    <name type="common">Southern yellow jacket</name>
    <name type="synonym">Wasp</name>
    <dbReference type="NCBI Taxonomy" id="30214"/>
    <lineage>
        <taxon>Eukaryota</taxon>
        <taxon>Metazoa</taxon>
        <taxon>Ecdysozoa</taxon>
        <taxon>Arthropoda</taxon>
        <taxon>Hexapoda</taxon>
        <taxon>Insecta</taxon>
        <taxon>Pterygota</taxon>
        <taxon>Neoptera</taxon>
        <taxon>Endopterygota</taxon>
        <taxon>Hymenoptera</taxon>
        <taxon>Apocrita</taxon>
        <taxon>Aculeata</taxon>
        <taxon>Vespoidea</taxon>
        <taxon>Vespidae</taxon>
        <taxon>Vespinae</taxon>
        <taxon>Vespula</taxon>
    </lineage>
</organism>
<evidence type="ECO:0000256" key="1">
    <source>
        <dbReference type="SAM" id="MobiDB-lite"/>
    </source>
</evidence>
<dbReference type="EMBL" id="JAUDFV010000141">
    <property type="protein sequence ID" value="KAL2722485.1"/>
    <property type="molecule type" value="Genomic_DNA"/>
</dbReference>
<sequence length="96" mass="12124">MDRLSRTYNLFKIEEVFFFFAKTPGNRRWKDILRLGLDTVRSSRRLERRKERGEKRKREREREKARKNRRPWLLDRRRLTLSVDFHRQTFYLLPVE</sequence>
<keyword evidence="3" id="KW-1185">Reference proteome</keyword>
<dbReference type="Proteomes" id="UP001607302">
    <property type="component" value="Unassembled WGS sequence"/>
</dbReference>
<reference evidence="2 3" key="1">
    <citation type="journal article" date="2024" name="Ann. Entomol. Soc. Am.">
        <title>Genomic analyses of the southern and eastern yellowjacket wasps (Hymenoptera: Vespidae) reveal evolutionary signatures of social life.</title>
        <authorList>
            <person name="Catto M.A."/>
            <person name="Caine P.B."/>
            <person name="Orr S.E."/>
            <person name="Hunt B.G."/>
            <person name="Goodisman M.A.D."/>
        </authorList>
    </citation>
    <scope>NUCLEOTIDE SEQUENCE [LARGE SCALE GENOMIC DNA]</scope>
    <source>
        <strain evidence="2">233</strain>
        <tissue evidence="2">Head and thorax</tissue>
    </source>
</reference>
<name>A0ABD2ARF7_VESSQ</name>
<comment type="caution">
    <text evidence="2">The sequence shown here is derived from an EMBL/GenBank/DDBJ whole genome shotgun (WGS) entry which is preliminary data.</text>
</comment>
<feature type="compositionally biased region" description="Basic and acidic residues" evidence="1">
    <location>
        <begin position="46"/>
        <end position="64"/>
    </location>
</feature>
<accession>A0ABD2ARF7</accession>
<evidence type="ECO:0000313" key="3">
    <source>
        <dbReference type="Proteomes" id="UP001607302"/>
    </source>
</evidence>
<protein>
    <submittedName>
        <fullName evidence="2">Uncharacterized protein</fullName>
    </submittedName>
</protein>
<dbReference type="AlphaFoldDB" id="A0ABD2ARF7"/>
<gene>
    <name evidence="2" type="ORF">V1478_009348</name>
</gene>
<feature type="region of interest" description="Disordered" evidence="1">
    <location>
        <begin position="46"/>
        <end position="68"/>
    </location>
</feature>
<evidence type="ECO:0000313" key="2">
    <source>
        <dbReference type="EMBL" id="KAL2722485.1"/>
    </source>
</evidence>
<proteinExistence type="predicted"/>